<dbReference type="AlphaFoldDB" id="A0AAW2THL9"/>
<accession>A0AAW2THL9</accession>
<dbReference type="Pfam" id="PF22936">
    <property type="entry name" value="Pol_BBD"/>
    <property type="match status" value="1"/>
</dbReference>
<dbReference type="PANTHER" id="PTHR34222:SF99">
    <property type="entry name" value="PROTEIN, PUTATIVE-RELATED"/>
    <property type="match status" value="1"/>
</dbReference>
<dbReference type="EMBL" id="JACGWJ010000008">
    <property type="protein sequence ID" value="KAL0404241.1"/>
    <property type="molecule type" value="Genomic_DNA"/>
</dbReference>
<feature type="domain" description="Retrovirus-related Pol polyprotein from transposon TNT 1-94-like beta-barrel" evidence="1">
    <location>
        <begin position="144"/>
        <end position="211"/>
    </location>
</feature>
<proteinExistence type="predicted"/>
<protein>
    <recommendedName>
        <fullName evidence="1">Retrovirus-related Pol polyprotein from transposon TNT 1-94-like beta-barrel domain-containing protein</fullName>
    </recommendedName>
</protein>
<comment type="caution">
    <text evidence="2">The sequence shown here is derived from an EMBL/GenBank/DDBJ whole genome shotgun (WGS) entry which is preliminary data.</text>
</comment>
<evidence type="ECO:0000313" key="2">
    <source>
        <dbReference type="EMBL" id="KAL0404241.1"/>
    </source>
</evidence>
<dbReference type="InterPro" id="IPR054722">
    <property type="entry name" value="PolX-like_BBD"/>
</dbReference>
<name>A0AAW2THL9_SESRA</name>
<gene>
    <name evidence="2" type="ORF">Sradi_2064900</name>
</gene>
<reference evidence="2" key="2">
    <citation type="journal article" date="2024" name="Plant">
        <title>Genomic evolution and insights into agronomic trait innovations of Sesamum species.</title>
        <authorList>
            <person name="Miao H."/>
            <person name="Wang L."/>
            <person name="Qu L."/>
            <person name="Liu H."/>
            <person name="Sun Y."/>
            <person name="Le M."/>
            <person name="Wang Q."/>
            <person name="Wei S."/>
            <person name="Zheng Y."/>
            <person name="Lin W."/>
            <person name="Duan Y."/>
            <person name="Cao H."/>
            <person name="Xiong S."/>
            <person name="Wang X."/>
            <person name="Wei L."/>
            <person name="Li C."/>
            <person name="Ma Q."/>
            <person name="Ju M."/>
            <person name="Zhao R."/>
            <person name="Li G."/>
            <person name="Mu C."/>
            <person name="Tian Q."/>
            <person name="Mei H."/>
            <person name="Zhang T."/>
            <person name="Gao T."/>
            <person name="Zhang H."/>
        </authorList>
    </citation>
    <scope>NUCLEOTIDE SEQUENCE</scope>
    <source>
        <strain evidence="2">G02</strain>
    </source>
</reference>
<sequence length="241" mass="27302">MDVDNLGAQNQLLQFLMGLNATFDLSRNQILMMDMLPTVTKVYSMILRVEKQMQVNMLLSDVFNVSVFEVLKESGKGKAFAGAVDDKSNSSLEKSDVADFLKSELRKLMKEEDVSLDPLQINFVHMEDFVGKVSCPSSIKSTSWIIDTGATKHICSDIKRFVSYSEPVYQAFINLSDGSKQLIKYIGTVKLSENLILSHVLHIPNFSVNLILSMAYEAWISFNASCKTYSFYQLKYDKCYF</sequence>
<evidence type="ECO:0000259" key="1">
    <source>
        <dbReference type="Pfam" id="PF22936"/>
    </source>
</evidence>
<reference evidence="2" key="1">
    <citation type="submission" date="2020-06" db="EMBL/GenBank/DDBJ databases">
        <authorList>
            <person name="Li T."/>
            <person name="Hu X."/>
            <person name="Zhang T."/>
            <person name="Song X."/>
            <person name="Zhang H."/>
            <person name="Dai N."/>
            <person name="Sheng W."/>
            <person name="Hou X."/>
            <person name="Wei L."/>
        </authorList>
    </citation>
    <scope>NUCLEOTIDE SEQUENCE</scope>
    <source>
        <strain evidence="2">G02</strain>
        <tissue evidence="2">Leaf</tissue>
    </source>
</reference>
<dbReference type="PANTHER" id="PTHR34222">
    <property type="entry name" value="GAG_PRE-INTEGRS DOMAIN-CONTAINING PROTEIN"/>
    <property type="match status" value="1"/>
</dbReference>
<organism evidence="2">
    <name type="scientific">Sesamum radiatum</name>
    <name type="common">Black benniseed</name>
    <dbReference type="NCBI Taxonomy" id="300843"/>
    <lineage>
        <taxon>Eukaryota</taxon>
        <taxon>Viridiplantae</taxon>
        <taxon>Streptophyta</taxon>
        <taxon>Embryophyta</taxon>
        <taxon>Tracheophyta</taxon>
        <taxon>Spermatophyta</taxon>
        <taxon>Magnoliopsida</taxon>
        <taxon>eudicotyledons</taxon>
        <taxon>Gunneridae</taxon>
        <taxon>Pentapetalae</taxon>
        <taxon>asterids</taxon>
        <taxon>lamiids</taxon>
        <taxon>Lamiales</taxon>
        <taxon>Pedaliaceae</taxon>
        <taxon>Sesamum</taxon>
    </lineage>
</organism>